<proteinExistence type="predicted"/>
<reference evidence="1 2" key="1">
    <citation type="submission" date="2019-09" db="EMBL/GenBank/DDBJ databases">
        <authorList>
            <person name="Chandra G."/>
            <person name="Truman W A."/>
        </authorList>
    </citation>
    <scope>NUCLEOTIDE SEQUENCE [LARGE SCALE GENOMIC DNA]</scope>
    <source>
        <strain evidence="1">PS704</strain>
    </source>
</reference>
<protein>
    <submittedName>
        <fullName evidence="1">Uncharacterized protein</fullName>
    </submittedName>
</protein>
<organism evidence="1 2">
    <name type="scientific">Pseudomonas fluorescens</name>
    <dbReference type="NCBI Taxonomy" id="294"/>
    <lineage>
        <taxon>Bacteria</taxon>
        <taxon>Pseudomonadati</taxon>
        <taxon>Pseudomonadota</taxon>
        <taxon>Gammaproteobacteria</taxon>
        <taxon>Pseudomonadales</taxon>
        <taxon>Pseudomonadaceae</taxon>
        <taxon>Pseudomonas</taxon>
    </lineage>
</organism>
<dbReference type="EMBL" id="CABVHP010000002">
    <property type="protein sequence ID" value="VVN79482.1"/>
    <property type="molecule type" value="Genomic_DNA"/>
</dbReference>
<dbReference type="AlphaFoldDB" id="A0A5E7AIZ8"/>
<evidence type="ECO:0000313" key="2">
    <source>
        <dbReference type="Proteomes" id="UP000326557"/>
    </source>
</evidence>
<evidence type="ECO:0000313" key="1">
    <source>
        <dbReference type="EMBL" id="VVN79482.1"/>
    </source>
</evidence>
<dbReference type="Proteomes" id="UP000326557">
    <property type="component" value="Unassembled WGS sequence"/>
</dbReference>
<name>A0A5E7AIZ8_PSEFL</name>
<sequence length="96" mass="11027">MIDPKVLNEVRKDATLRRDGHSGADEIKEIRNLVARGDNGLWYINYLASMCGHLDNPDHLPTLLQAHKHLITSRYSTSEQTKGYLDKLLWLAVYHN</sequence>
<accession>A0A5E7AIZ8</accession>
<gene>
    <name evidence="1" type="ORF">PS704_00985</name>
</gene>